<comment type="caution">
    <text evidence="2">The sequence shown here is derived from an EMBL/GenBank/DDBJ whole genome shotgun (WGS) entry which is preliminary data.</text>
</comment>
<proteinExistence type="predicted"/>
<dbReference type="OrthoDB" id="9797653at2"/>
<evidence type="ECO:0000256" key="1">
    <source>
        <dbReference type="ARBA" id="ARBA00022679"/>
    </source>
</evidence>
<name>A0A328U067_9BACL</name>
<organism evidence="2 3">
    <name type="scientific">Paenibacillus montanisoli</name>
    <dbReference type="NCBI Taxonomy" id="2081970"/>
    <lineage>
        <taxon>Bacteria</taxon>
        <taxon>Bacillati</taxon>
        <taxon>Bacillota</taxon>
        <taxon>Bacilli</taxon>
        <taxon>Bacillales</taxon>
        <taxon>Paenibacillaceae</taxon>
        <taxon>Paenibacillus</taxon>
    </lineage>
</organism>
<dbReference type="PANTHER" id="PTHR48207">
    <property type="entry name" value="SUCCINATE--HYDROXYMETHYLGLUTARATE COA-TRANSFERASE"/>
    <property type="match status" value="1"/>
</dbReference>
<dbReference type="Proteomes" id="UP000249260">
    <property type="component" value="Unassembled WGS sequence"/>
</dbReference>
<dbReference type="SUPFAM" id="SSF89796">
    <property type="entry name" value="CoA-transferase family III (CaiB/BaiF)"/>
    <property type="match status" value="1"/>
</dbReference>
<sequence length="369" mass="39637">MERSNEENQSLPLAGLLVLDFGQFLSAPSAALRLADLGARVIKVERAGSGDICRRLYISNMELDGDSTLFHAINRNKESFAADLRNPADAEEVLALIRQADVLIQNFRPGVMERLGFHYEAVRAVNPAIVYGEITGYGQDGPWAGKPGQDLLVQSMSGLTGCREDSDLESGSPPMPLGLAVTDMIAGAHLVQGILSCLVRRAVTGRGAHVAVSLLESALDLQADSITAELTASAHPRQPMQAIYSAKDGYVAAAADDAKRAAADTSAIQAETMTSDELVTALEHAGYDCAKVLNWRQLREEAHFQQLDMVQQVTRTGGSPMKTTCCPIRIDGGRLRSAKGSPRIGADTEAIRREMINAHTTPIEEDTAQ</sequence>
<gene>
    <name evidence="2" type="ORF">DL346_11690</name>
</gene>
<reference evidence="2 3" key="1">
    <citation type="submission" date="2018-06" db="EMBL/GenBank/DDBJ databases">
        <title>Paenibacillus montanisoli sp. nov., isolated from mountain area soil.</title>
        <authorList>
            <person name="Wu M."/>
        </authorList>
    </citation>
    <scope>NUCLEOTIDE SEQUENCE [LARGE SCALE GENOMIC DNA]</scope>
    <source>
        <strain evidence="2 3">RA17</strain>
    </source>
</reference>
<dbReference type="PANTHER" id="PTHR48207:SF4">
    <property type="entry name" value="BLL6097 PROTEIN"/>
    <property type="match status" value="1"/>
</dbReference>
<dbReference type="InterPro" id="IPR050483">
    <property type="entry name" value="CoA-transferase_III_domain"/>
</dbReference>
<dbReference type="InterPro" id="IPR003673">
    <property type="entry name" value="CoA-Trfase_fam_III"/>
</dbReference>
<dbReference type="AlphaFoldDB" id="A0A328U067"/>
<dbReference type="Pfam" id="PF02515">
    <property type="entry name" value="CoA_transf_3"/>
    <property type="match status" value="1"/>
</dbReference>
<dbReference type="Gene3D" id="3.40.50.10540">
    <property type="entry name" value="Crotonobetainyl-coa:carnitine coa-transferase, domain 1"/>
    <property type="match status" value="1"/>
</dbReference>
<protein>
    <submittedName>
        <fullName evidence="2">CoA transferase</fullName>
    </submittedName>
</protein>
<dbReference type="EMBL" id="QLUW01000002">
    <property type="protein sequence ID" value="RAP76079.1"/>
    <property type="molecule type" value="Genomic_DNA"/>
</dbReference>
<dbReference type="InterPro" id="IPR023606">
    <property type="entry name" value="CoA-Trfase_III_dom_1_sf"/>
</dbReference>
<keyword evidence="1 2" id="KW-0808">Transferase</keyword>
<evidence type="ECO:0000313" key="2">
    <source>
        <dbReference type="EMBL" id="RAP76079.1"/>
    </source>
</evidence>
<dbReference type="GO" id="GO:0008410">
    <property type="term" value="F:CoA-transferase activity"/>
    <property type="evidence" value="ECO:0007669"/>
    <property type="project" value="TreeGrafter"/>
</dbReference>
<accession>A0A328U067</accession>
<evidence type="ECO:0000313" key="3">
    <source>
        <dbReference type="Proteomes" id="UP000249260"/>
    </source>
</evidence>
<dbReference type="RefSeq" id="WP_112882303.1">
    <property type="nucleotide sequence ID" value="NZ_QLUW01000002.1"/>
</dbReference>
<keyword evidence="3" id="KW-1185">Reference proteome</keyword>